<dbReference type="EMBL" id="JAWIZZ010000071">
    <property type="protein sequence ID" value="KAK5773704.1"/>
    <property type="molecule type" value="Genomic_DNA"/>
</dbReference>
<keyword evidence="4" id="KW-0347">Helicase</keyword>
<evidence type="ECO:0000256" key="2">
    <source>
        <dbReference type="ARBA" id="ARBA00022741"/>
    </source>
</evidence>
<gene>
    <name evidence="14" type="ORF">RI543_005014</name>
</gene>
<dbReference type="InterPro" id="IPR014014">
    <property type="entry name" value="RNA_helicase_DEAD_Q_motif"/>
</dbReference>
<evidence type="ECO:0000256" key="8">
    <source>
        <dbReference type="ARBA" id="ARBA00047984"/>
    </source>
</evidence>
<feature type="domain" description="Helicase C-terminal" evidence="12">
    <location>
        <begin position="588"/>
        <end position="741"/>
    </location>
</feature>
<dbReference type="GO" id="GO:0008380">
    <property type="term" value="P:RNA splicing"/>
    <property type="evidence" value="ECO:0007669"/>
    <property type="project" value="UniProtKB-KW"/>
</dbReference>
<dbReference type="PROSITE" id="PS51194">
    <property type="entry name" value="HELICASE_CTER"/>
    <property type="match status" value="1"/>
</dbReference>
<dbReference type="InterPro" id="IPR056149">
    <property type="entry name" value="PRP5/DDX46/KHDC4_KH"/>
</dbReference>
<dbReference type="GO" id="GO:0005524">
    <property type="term" value="F:ATP binding"/>
    <property type="evidence" value="ECO:0007669"/>
    <property type="project" value="UniProtKB-KW"/>
</dbReference>
<proteinExistence type="inferred from homology"/>
<protein>
    <recommendedName>
        <fullName evidence="1">RNA helicase</fullName>
        <ecNumber evidence="1">3.6.4.13</ecNumber>
    </recommendedName>
</protein>
<dbReference type="CDD" id="cd18787">
    <property type="entry name" value="SF2_C_DEAD"/>
    <property type="match status" value="1"/>
</dbReference>
<dbReference type="Proteomes" id="UP001306508">
    <property type="component" value="Unassembled WGS sequence"/>
</dbReference>
<evidence type="ECO:0000256" key="1">
    <source>
        <dbReference type="ARBA" id="ARBA00012552"/>
    </source>
</evidence>
<sequence>MESVSKPISETTKSKQQLLEERRARLAKWKLKKIQNQQPPKTLDNDTTKLSLQPLNQTTKITTIPTSTTTTINKILSTENNITNNIPDGSISNKVSLNSNNNNKDLQDDKSLARQKKIEAWKLKKRQRDASKNNKEQSLNPSSTVNTIVNQKKYKKSKNIHGPIIFDEENHANDILKSMEPLSFNHFSTPVATIDESSNVFKNSEMSENNNDNGVDIFEQLMDNLEKNEITNNKNNSSSINLNTFDLFNTDESGTIDDDRMEDSEDDIETKNKMKRVARLKKLKTVPDVNFNQTSLEPIRKVFYREPKELERLTMDDIEELRLRLGNIKVKGKNCPCPVLRWSQLGLSTSIMDLIENLFKFETLTPIQTQTIPAIMSGRDIIGISKTGSGKTLAYLLPLIRHIKAQRDLAKNETGPIGLILAPTRELALQISEEIDKFSKLDKSITSLCCTGGSEMKKQITDVKKGVKIVVATPGRFIDLLTLNNGNLVNTSRISFVVLDEADRLFDLGFEPQITQIMKVIRPDKQCILFSATFPNKLKKFAIRVLKDPLSITVNSANMVNENVKQSFMICNNDIEKFNNLLMILENHLKSIVMSKSNDIDEKIIIFVSSQQTCDTLYEKLDNYNYEIFSIHAGKSYQERVTNLNDFKQTPNSILICTEVLSRGLNVPEVSLVLIYNSIKTFAEYVHTTGRTARGTKKGQALTLLLKDELAAAYIVKKAIRENELLSHEQKQIDLLTQMANEFEAGLKNGKFKLFKGFGGKGLENIETQRQEIKDKEVLTYYPNAIEENSKNDTKPSVNNNENNDIEIPKLEYTTMVNQEIDSTRTYTIKVNVNDLPQLVRWEATKNTTLAFIKNETGCSITTRGRYYPPGTAPKDSKSEPKLYLLIETNEEKNIKLCIELLKEKVQEGIKKVEYQAFKNTKF</sequence>
<dbReference type="PANTHER" id="PTHR47958">
    <property type="entry name" value="ATP-DEPENDENT RNA HELICASE DBP3"/>
    <property type="match status" value="1"/>
</dbReference>
<feature type="domain" description="DEAD-box RNA helicase Q" evidence="13">
    <location>
        <begin position="340"/>
        <end position="369"/>
    </location>
</feature>
<dbReference type="InterPro" id="IPR027417">
    <property type="entry name" value="P-loop_NTPase"/>
</dbReference>
<dbReference type="SUPFAM" id="SSF52540">
    <property type="entry name" value="P-loop containing nucleoside triphosphate hydrolases"/>
    <property type="match status" value="2"/>
</dbReference>
<keyword evidence="6" id="KW-0508">mRNA splicing</keyword>
<evidence type="ECO:0000256" key="4">
    <source>
        <dbReference type="ARBA" id="ARBA00022806"/>
    </source>
</evidence>
<keyword evidence="3" id="KW-0378">Hydrolase</keyword>
<comment type="caution">
    <text evidence="14">The sequence shown here is derived from an EMBL/GenBank/DDBJ whole genome shotgun (WGS) entry which is preliminary data.</text>
</comment>
<dbReference type="InterPro" id="IPR014001">
    <property type="entry name" value="Helicase_ATP-bd"/>
</dbReference>
<keyword evidence="5" id="KW-0067">ATP-binding</keyword>
<dbReference type="InterPro" id="IPR001650">
    <property type="entry name" value="Helicase_C-like"/>
</dbReference>
<evidence type="ECO:0000259" key="13">
    <source>
        <dbReference type="PROSITE" id="PS51195"/>
    </source>
</evidence>
<evidence type="ECO:0000256" key="6">
    <source>
        <dbReference type="ARBA" id="ARBA00023187"/>
    </source>
</evidence>
<evidence type="ECO:0000259" key="11">
    <source>
        <dbReference type="PROSITE" id="PS51192"/>
    </source>
</evidence>
<name>A0AAN7VYJ4_9SACH</name>
<comment type="similarity">
    <text evidence="7">Belongs to the DEAD box helicase family. DDX46/PRP5 subfamily.</text>
</comment>
<dbReference type="SMART" id="SM00490">
    <property type="entry name" value="HELICc"/>
    <property type="match status" value="1"/>
</dbReference>
<evidence type="ECO:0000313" key="15">
    <source>
        <dbReference type="Proteomes" id="UP001306508"/>
    </source>
</evidence>
<dbReference type="GO" id="GO:0003676">
    <property type="term" value="F:nucleic acid binding"/>
    <property type="evidence" value="ECO:0007669"/>
    <property type="project" value="InterPro"/>
</dbReference>
<reference evidence="15" key="1">
    <citation type="submission" date="2023-07" db="EMBL/GenBank/DDBJ databases">
        <title>A draft genome of Kazachstania heterogenica Y-27499.</title>
        <authorList>
            <person name="Donic C."/>
            <person name="Kralova J.S."/>
            <person name="Fidel L."/>
            <person name="Ben-Dor S."/>
            <person name="Jung S."/>
        </authorList>
    </citation>
    <scope>NUCLEOTIDE SEQUENCE [LARGE SCALE GENOMIC DNA]</scope>
    <source>
        <strain evidence="15">Y27499</strain>
    </source>
</reference>
<dbReference type="GO" id="GO:0016787">
    <property type="term" value="F:hydrolase activity"/>
    <property type="evidence" value="ECO:0007669"/>
    <property type="project" value="UniProtKB-KW"/>
</dbReference>
<dbReference type="Pfam" id="PF00270">
    <property type="entry name" value="DEAD"/>
    <property type="match status" value="1"/>
</dbReference>
<accession>A0AAN7VYJ4</accession>
<dbReference type="GO" id="GO:0003724">
    <property type="term" value="F:RNA helicase activity"/>
    <property type="evidence" value="ECO:0007669"/>
    <property type="project" value="UniProtKB-EC"/>
</dbReference>
<keyword evidence="2" id="KW-0547">Nucleotide-binding</keyword>
<evidence type="ECO:0000259" key="12">
    <source>
        <dbReference type="PROSITE" id="PS51194"/>
    </source>
</evidence>
<feature type="short sequence motif" description="Q motif" evidence="9">
    <location>
        <begin position="340"/>
        <end position="369"/>
    </location>
</feature>
<evidence type="ECO:0000256" key="10">
    <source>
        <dbReference type="SAM" id="MobiDB-lite"/>
    </source>
</evidence>
<evidence type="ECO:0000256" key="7">
    <source>
        <dbReference type="ARBA" id="ARBA00038511"/>
    </source>
</evidence>
<keyword evidence="15" id="KW-1185">Reference proteome</keyword>
<dbReference type="InterPro" id="IPR011545">
    <property type="entry name" value="DEAD/DEAH_box_helicase_dom"/>
</dbReference>
<evidence type="ECO:0000313" key="14">
    <source>
        <dbReference type="EMBL" id="KAK5773704.1"/>
    </source>
</evidence>
<organism evidence="14 15">
    <name type="scientific">Arxiozyma heterogenica</name>
    <dbReference type="NCBI Taxonomy" id="278026"/>
    <lineage>
        <taxon>Eukaryota</taxon>
        <taxon>Fungi</taxon>
        <taxon>Dikarya</taxon>
        <taxon>Ascomycota</taxon>
        <taxon>Saccharomycotina</taxon>
        <taxon>Saccharomycetes</taxon>
        <taxon>Saccharomycetales</taxon>
        <taxon>Saccharomycetaceae</taxon>
        <taxon>Arxiozyma</taxon>
    </lineage>
</organism>
<evidence type="ECO:0000256" key="9">
    <source>
        <dbReference type="PROSITE-ProRule" id="PRU00552"/>
    </source>
</evidence>
<feature type="compositionally biased region" description="Basic and acidic residues" evidence="10">
    <location>
        <begin position="105"/>
        <end position="135"/>
    </location>
</feature>
<evidence type="ECO:0000256" key="5">
    <source>
        <dbReference type="ARBA" id="ARBA00022840"/>
    </source>
</evidence>
<evidence type="ECO:0000256" key="3">
    <source>
        <dbReference type="ARBA" id="ARBA00022801"/>
    </source>
</evidence>
<dbReference type="PROSITE" id="PS51195">
    <property type="entry name" value="Q_MOTIF"/>
    <property type="match status" value="1"/>
</dbReference>
<dbReference type="SMART" id="SM00487">
    <property type="entry name" value="DEXDc"/>
    <property type="match status" value="1"/>
</dbReference>
<dbReference type="AlphaFoldDB" id="A0AAN7VYJ4"/>
<dbReference type="PROSITE" id="PS00039">
    <property type="entry name" value="DEAD_ATP_HELICASE"/>
    <property type="match status" value="1"/>
</dbReference>
<feature type="compositionally biased region" description="Low complexity" evidence="10">
    <location>
        <begin position="93"/>
        <end position="104"/>
    </location>
</feature>
<dbReference type="EC" id="3.6.4.13" evidence="1"/>
<feature type="domain" description="Helicase ATP-binding" evidence="11">
    <location>
        <begin position="372"/>
        <end position="552"/>
    </location>
</feature>
<dbReference type="Pfam" id="PF00271">
    <property type="entry name" value="Helicase_C"/>
    <property type="match status" value="1"/>
</dbReference>
<feature type="region of interest" description="Disordered" evidence="10">
    <location>
        <begin position="91"/>
        <end position="144"/>
    </location>
</feature>
<keyword evidence="6" id="KW-0507">mRNA processing</keyword>
<comment type="catalytic activity">
    <reaction evidence="8">
        <text>ATP + H2O = ADP + phosphate + H(+)</text>
        <dbReference type="Rhea" id="RHEA:13065"/>
        <dbReference type="ChEBI" id="CHEBI:15377"/>
        <dbReference type="ChEBI" id="CHEBI:15378"/>
        <dbReference type="ChEBI" id="CHEBI:30616"/>
        <dbReference type="ChEBI" id="CHEBI:43474"/>
        <dbReference type="ChEBI" id="CHEBI:456216"/>
        <dbReference type="EC" id="3.6.4.13"/>
    </reaction>
</comment>
<dbReference type="InterPro" id="IPR000629">
    <property type="entry name" value="RNA-helicase_DEAD-box_CS"/>
</dbReference>
<dbReference type="PROSITE" id="PS51192">
    <property type="entry name" value="HELICASE_ATP_BIND_1"/>
    <property type="match status" value="1"/>
</dbReference>
<dbReference type="Gene3D" id="3.40.50.300">
    <property type="entry name" value="P-loop containing nucleotide triphosphate hydrolases"/>
    <property type="match status" value="2"/>
</dbReference>
<dbReference type="Pfam" id="PF23469">
    <property type="entry name" value="KH_12"/>
    <property type="match status" value="1"/>
</dbReference>